<keyword evidence="1" id="KW-0732">Signal</keyword>
<proteinExistence type="predicted"/>
<dbReference type="Proteomes" id="UP001175226">
    <property type="component" value="Unassembled WGS sequence"/>
</dbReference>
<name>A0AA39IUP2_9AGAR</name>
<keyword evidence="3" id="KW-1185">Reference proteome</keyword>
<feature type="chain" id="PRO_5041233629" description="Secreted protein" evidence="1">
    <location>
        <begin position="23"/>
        <end position="170"/>
    </location>
</feature>
<dbReference type="AlphaFoldDB" id="A0AA39IUP2"/>
<sequence length="170" mass="18620">MVFVLTTSSYSSILSFFSFASCIDCSLCPMPDGKRPILTTNGSRCYLGPCTTRNSLMRPIGPRHRRVRSCLHFNRSSNVDLAARRSISTALHLDSMSRGVHGVTSFRSLFVSIFQSSQIHVAPRGSTLCLSLNRLESWKSLNSATSGGRGRTSTLSTIKALRFIPNIGTT</sequence>
<evidence type="ECO:0000313" key="3">
    <source>
        <dbReference type="Proteomes" id="UP001175226"/>
    </source>
</evidence>
<protein>
    <recommendedName>
        <fullName evidence="4">Secreted protein</fullName>
    </recommendedName>
</protein>
<feature type="signal peptide" evidence="1">
    <location>
        <begin position="1"/>
        <end position="22"/>
    </location>
</feature>
<organism evidence="2 3">
    <name type="scientific">Armillaria borealis</name>
    <dbReference type="NCBI Taxonomy" id="47425"/>
    <lineage>
        <taxon>Eukaryota</taxon>
        <taxon>Fungi</taxon>
        <taxon>Dikarya</taxon>
        <taxon>Basidiomycota</taxon>
        <taxon>Agaricomycotina</taxon>
        <taxon>Agaricomycetes</taxon>
        <taxon>Agaricomycetidae</taxon>
        <taxon>Agaricales</taxon>
        <taxon>Marasmiineae</taxon>
        <taxon>Physalacriaceae</taxon>
        <taxon>Armillaria</taxon>
    </lineage>
</organism>
<evidence type="ECO:0000256" key="1">
    <source>
        <dbReference type="SAM" id="SignalP"/>
    </source>
</evidence>
<evidence type="ECO:0008006" key="4">
    <source>
        <dbReference type="Google" id="ProtNLM"/>
    </source>
</evidence>
<feature type="non-terminal residue" evidence="2">
    <location>
        <position position="170"/>
    </location>
</feature>
<gene>
    <name evidence="2" type="ORF">EV421DRAFT_1932074</name>
</gene>
<dbReference type="EMBL" id="JAUEPT010000134">
    <property type="protein sequence ID" value="KAK0430778.1"/>
    <property type="molecule type" value="Genomic_DNA"/>
</dbReference>
<accession>A0AA39IUP2</accession>
<reference evidence="2" key="1">
    <citation type="submission" date="2023-06" db="EMBL/GenBank/DDBJ databases">
        <authorList>
            <consortium name="Lawrence Berkeley National Laboratory"/>
            <person name="Ahrendt S."/>
            <person name="Sahu N."/>
            <person name="Indic B."/>
            <person name="Wong-Bajracharya J."/>
            <person name="Merenyi Z."/>
            <person name="Ke H.-M."/>
            <person name="Monk M."/>
            <person name="Kocsube S."/>
            <person name="Drula E."/>
            <person name="Lipzen A."/>
            <person name="Balint B."/>
            <person name="Henrissat B."/>
            <person name="Andreopoulos B."/>
            <person name="Martin F.M."/>
            <person name="Harder C.B."/>
            <person name="Rigling D."/>
            <person name="Ford K.L."/>
            <person name="Foster G.D."/>
            <person name="Pangilinan J."/>
            <person name="Papanicolaou A."/>
            <person name="Barry K."/>
            <person name="LaButti K."/>
            <person name="Viragh M."/>
            <person name="Koriabine M."/>
            <person name="Yan M."/>
            <person name="Riley R."/>
            <person name="Champramary S."/>
            <person name="Plett K.L."/>
            <person name="Tsai I.J."/>
            <person name="Slot J."/>
            <person name="Sipos G."/>
            <person name="Plett J."/>
            <person name="Nagy L.G."/>
            <person name="Grigoriev I.V."/>
        </authorList>
    </citation>
    <scope>NUCLEOTIDE SEQUENCE</scope>
    <source>
        <strain evidence="2">FPL87.14</strain>
    </source>
</reference>
<evidence type="ECO:0000313" key="2">
    <source>
        <dbReference type="EMBL" id="KAK0430778.1"/>
    </source>
</evidence>
<comment type="caution">
    <text evidence="2">The sequence shown here is derived from an EMBL/GenBank/DDBJ whole genome shotgun (WGS) entry which is preliminary data.</text>
</comment>